<organism evidence="2">
    <name type="scientific">marine sediment metagenome</name>
    <dbReference type="NCBI Taxonomy" id="412755"/>
    <lineage>
        <taxon>unclassified sequences</taxon>
        <taxon>metagenomes</taxon>
        <taxon>ecological metagenomes</taxon>
    </lineage>
</organism>
<comment type="similarity">
    <text evidence="1">Belongs to the enoyl-CoA hydratase/isomerase family.</text>
</comment>
<evidence type="ECO:0000256" key="1">
    <source>
        <dbReference type="ARBA" id="ARBA00005254"/>
    </source>
</evidence>
<accession>X1HXL3</accession>
<dbReference type="InterPro" id="IPR029045">
    <property type="entry name" value="ClpP/crotonase-like_dom_sf"/>
</dbReference>
<dbReference type="PANTHER" id="PTHR42964:SF1">
    <property type="entry name" value="POLYKETIDE BIOSYNTHESIS ENOYL-COA HYDRATASE PKSH-RELATED"/>
    <property type="match status" value="1"/>
</dbReference>
<dbReference type="EMBL" id="BARU01031485">
    <property type="protein sequence ID" value="GAH74906.1"/>
    <property type="molecule type" value="Genomic_DNA"/>
</dbReference>
<name>X1HXL3_9ZZZZ</name>
<proteinExistence type="inferred from homology"/>
<protein>
    <recommendedName>
        <fullName evidence="3">Enoyl-CoA hydratase</fullName>
    </recommendedName>
</protein>
<dbReference type="InterPro" id="IPR014748">
    <property type="entry name" value="Enoyl-CoA_hydra_C"/>
</dbReference>
<dbReference type="PANTHER" id="PTHR42964">
    <property type="entry name" value="ENOYL-COA HYDRATASE"/>
    <property type="match status" value="1"/>
</dbReference>
<feature type="non-terminal residue" evidence="2">
    <location>
        <position position="1"/>
    </location>
</feature>
<gene>
    <name evidence="2" type="ORF">S03H2_49794</name>
</gene>
<dbReference type="SUPFAM" id="SSF52096">
    <property type="entry name" value="ClpP/crotonase"/>
    <property type="match status" value="1"/>
</dbReference>
<dbReference type="GO" id="GO:0008300">
    <property type="term" value="P:isoprenoid catabolic process"/>
    <property type="evidence" value="ECO:0007669"/>
    <property type="project" value="TreeGrafter"/>
</dbReference>
<reference evidence="2" key="1">
    <citation type="journal article" date="2014" name="Front. Microbiol.">
        <title>High frequency of phylogenetically diverse reductive dehalogenase-homologous genes in deep subseafloor sedimentary metagenomes.</title>
        <authorList>
            <person name="Kawai M."/>
            <person name="Futagami T."/>
            <person name="Toyoda A."/>
            <person name="Takaki Y."/>
            <person name="Nishi S."/>
            <person name="Hori S."/>
            <person name="Arai W."/>
            <person name="Tsubouchi T."/>
            <person name="Morono Y."/>
            <person name="Uchiyama I."/>
            <person name="Ito T."/>
            <person name="Fujiyama A."/>
            <person name="Inagaki F."/>
            <person name="Takami H."/>
        </authorList>
    </citation>
    <scope>NUCLEOTIDE SEQUENCE</scope>
    <source>
        <strain evidence="2">Expedition CK06-06</strain>
    </source>
</reference>
<comment type="caution">
    <text evidence="2">The sequence shown here is derived from an EMBL/GenBank/DDBJ whole genome shotgun (WGS) entry which is preliminary data.</text>
</comment>
<evidence type="ECO:0008006" key="3">
    <source>
        <dbReference type="Google" id="ProtNLM"/>
    </source>
</evidence>
<dbReference type="AlphaFoldDB" id="X1HXL3"/>
<dbReference type="Gene3D" id="1.10.12.10">
    <property type="entry name" value="Lyase 2-enoyl-coa Hydratase, Chain A, domain 2"/>
    <property type="match status" value="1"/>
</dbReference>
<evidence type="ECO:0000313" key="2">
    <source>
        <dbReference type="EMBL" id="GAH74906.1"/>
    </source>
</evidence>
<dbReference type="InterPro" id="IPR051683">
    <property type="entry name" value="Enoyl-CoA_Hydratase/Isomerase"/>
</dbReference>
<sequence length="56" mass="6437">PAAIKSCKELLRKVSEMSIEEAKKYTAEVIAQLRISEEGQEGMNAFLEKRKPKWNK</sequence>